<reference evidence="2 3" key="1">
    <citation type="submission" date="2015-06" db="EMBL/GenBank/DDBJ databases">
        <title>Draft genome assembly of filamentous brackish cyanobacterium Limnoraphis robusta strain CS-951.</title>
        <authorList>
            <person name="Willis A."/>
            <person name="Parks M."/>
            <person name="Burford M.A."/>
        </authorList>
    </citation>
    <scope>NUCLEOTIDE SEQUENCE [LARGE SCALE GENOMIC DNA]</scope>
    <source>
        <strain evidence="2 3">CS-951</strain>
    </source>
</reference>
<evidence type="ECO:0000256" key="1">
    <source>
        <dbReference type="SAM" id="Phobius"/>
    </source>
</evidence>
<dbReference type="AlphaFoldDB" id="A0A0F5YDT8"/>
<proteinExistence type="predicted"/>
<keyword evidence="1" id="KW-0472">Membrane</keyword>
<gene>
    <name evidence="2" type="ORF">WN50_19950</name>
</gene>
<name>A0A0F5YDT8_9CYAN</name>
<evidence type="ECO:0000313" key="2">
    <source>
        <dbReference type="EMBL" id="KKD36415.1"/>
    </source>
</evidence>
<organism evidence="2 3">
    <name type="scientific">Limnoraphis robusta CS-951</name>
    <dbReference type="NCBI Taxonomy" id="1637645"/>
    <lineage>
        <taxon>Bacteria</taxon>
        <taxon>Bacillati</taxon>
        <taxon>Cyanobacteriota</taxon>
        <taxon>Cyanophyceae</taxon>
        <taxon>Oscillatoriophycideae</taxon>
        <taxon>Oscillatoriales</taxon>
        <taxon>Sirenicapillariaceae</taxon>
        <taxon>Limnoraphis</taxon>
    </lineage>
</organism>
<dbReference type="RefSeq" id="WP_046280336.1">
    <property type="nucleotide sequence ID" value="NZ_LATL02000070.1"/>
</dbReference>
<dbReference type="PATRIC" id="fig|1637645.4.peg.1377"/>
<evidence type="ECO:0000313" key="3">
    <source>
        <dbReference type="Proteomes" id="UP000033607"/>
    </source>
</evidence>
<dbReference type="Proteomes" id="UP000033607">
    <property type="component" value="Unassembled WGS sequence"/>
</dbReference>
<comment type="caution">
    <text evidence="2">The sequence shown here is derived from an EMBL/GenBank/DDBJ whole genome shotgun (WGS) entry which is preliminary data.</text>
</comment>
<sequence length="445" mass="51403">MNKLNLKLIKEGLKLTLINLVILFIFLELGSLAFYFIKNKQFFYTREKSEDYQDLGINLEGVRVRAESIVERLHPFFGFVQKPGPDFRPGFKYNNYGFITPYDYPFEKTNENQIIVGVFGGSVASNYTIFEVKNNLLEQAIRQMPGYKDKEVIILSFAVGGYKQPQQLLILNYMLARGQKFDLIINIDGFNEVALSNLNNERQLDLAMPSPAHIEPLTGLANNSLSDKALKTLLEIKENKEELGDGLERLQDCQLASCNAVMSVYVETLVKNYRENLQKFERYRNRPLDDDQESVVFFYNQDEVLPDAVFFEQVADYWVKTSLLMHQVAAANNIPYFHFFQPNQYWQTNRKFSEAEKKIALNEVSPYKKGVTIGYPLLLERIDELKANNVNIFNAVNIFDQISEPVYKDNCCHYNAKGEEIFSTYIGRSIVEKLTGKPFENKTQD</sequence>
<keyword evidence="1" id="KW-1133">Transmembrane helix</keyword>
<keyword evidence="1" id="KW-0812">Transmembrane</keyword>
<protein>
    <submittedName>
        <fullName evidence="2">Uncharacterized protein</fullName>
    </submittedName>
</protein>
<dbReference type="EMBL" id="LATL02000070">
    <property type="protein sequence ID" value="KKD36415.1"/>
    <property type="molecule type" value="Genomic_DNA"/>
</dbReference>
<dbReference type="OrthoDB" id="5447142at2"/>
<feature type="transmembrane region" description="Helical" evidence="1">
    <location>
        <begin position="12"/>
        <end position="37"/>
    </location>
</feature>
<accession>A0A0F5YDT8</accession>